<dbReference type="InterPro" id="IPR043426">
    <property type="entry name" value="MltB-like"/>
</dbReference>
<keyword evidence="5" id="KW-1185">Reference proteome</keyword>
<evidence type="ECO:0000256" key="2">
    <source>
        <dbReference type="SAM" id="Phobius"/>
    </source>
</evidence>
<evidence type="ECO:0000256" key="1">
    <source>
        <dbReference type="SAM" id="MobiDB-lite"/>
    </source>
</evidence>
<accession>A0A5C8UT51</accession>
<keyword evidence="2" id="KW-1133">Transmembrane helix</keyword>
<comment type="caution">
    <text evidence="4">The sequence shown here is derived from an EMBL/GenBank/DDBJ whole genome shotgun (WGS) entry which is preliminary data.</text>
</comment>
<feature type="transmembrane region" description="Helical" evidence="2">
    <location>
        <begin position="40"/>
        <end position="60"/>
    </location>
</feature>
<dbReference type="Gene3D" id="1.10.530.10">
    <property type="match status" value="1"/>
</dbReference>
<dbReference type="CDD" id="cd13399">
    <property type="entry name" value="Slt35-like"/>
    <property type="match status" value="1"/>
</dbReference>
<evidence type="ECO:0000313" key="5">
    <source>
        <dbReference type="Proteomes" id="UP000321379"/>
    </source>
</evidence>
<sequence length="287" mass="29635">MAKPKRCSAIPSTRAPPTTCTAVSDRPVSHETGARLGLEWISIAALLGLAVWGVSAWVGLATANHRHGHSAAVISAAEVVPAPAPADPAAPAEPTAPAVLAVSIASRVDSAWLDRVSSGTGIPRRALAAYAGASLALATERPGCHLGWSTLAAIGHVESDDGRHGGGVVSDTGYPSLPIVGPALDGGAFAGIHDSDGGEWDGDRAWDHAVGPFQFIPQTWRAWGADGNGDGLADPNQFDDAALTAARYLCHAGDLSSVDGWRRAVRSYNHSDSYVDEIARVANSYRS</sequence>
<dbReference type="PANTHER" id="PTHR30163:SF8">
    <property type="entry name" value="LYTIC MUREIN TRANSGLYCOSYLASE"/>
    <property type="match status" value="1"/>
</dbReference>
<keyword evidence="2" id="KW-0812">Transmembrane</keyword>
<dbReference type="Pfam" id="PF13406">
    <property type="entry name" value="SLT_2"/>
    <property type="match status" value="1"/>
</dbReference>
<keyword evidence="2" id="KW-0472">Membrane</keyword>
<name>A0A5C8UT51_9MICO</name>
<dbReference type="GO" id="GO:0008933">
    <property type="term" value="F:peptidoglycan lytic transglycosylase activity"/>
    <property type="evidence" value="ECO:0007669"/>
    <property type="project" value="TreeGrafter"/>
</dbReference>
<dbReference type="EMBL" id="VRMG01000005">
    <property type="protein sequence ID" value="TXN31070.1"/>
    <property type="molecule type" value="Genomic_DNA"/>
</dbReference>
<dbReference type="InterPro" id="IPR031304">
    <property type="entry name" value="SLT_2"/>
</dbReference>
<dbReference type="SUPFAM" id="SSF53955">
    <property type="entry name" value="Lysozyme-like"/>
    <property type="match status" value="1"/>
</dbReference>
<evidence type="ECO:0000313" key="4">
    <source>
        <dbReference type="EMBL" id="TXN31070.1"/>
    </source>
</evidence>
<dbReference type="AlphaFoldDB" id="A0A5C8UT51"/>
<dbReference type="PANTHER" id="PTHR30163">
    <property type="entry name" value="MEMBRANE-BOUND LYTIC MUREIN TRANSGLYCOSYLASE B"/>
    <property type="match status" value="1"/>
</dbReference>
<dbReference type="InterPro" id="IPR023346">
    <property type="entry name" value="Lysozyme-like_dom_sf"/>
</dbReference>
<feature type="domain" description="Transglycosylase SLT" evidence="3">
    <location>
        <begin position="206"/>
        <end position="253"/>
    </location>
</feature>
<protein>
    <submittedName>
        <fullName evidence="4">Murein transglycosylase</fullName>
    </submittedName>
</protein>
<dbReference type="Proteomes" id="UP000321379">
    <property type="component" value="Unassembled WGS sequence"/>
</dbReference>
<gene>
    <name evidence="4" type="ORF">FVP33_05605</name>
</gene>
<feature type="region of interest" description="Disordered" evidence="1">
    <location>
        <begin position="1"/>
        <end position="26"/>
    </location>
</feature>
<reference evidence="4 5" key="1">
    <citation type="submission" date="2019-08" db="EMBL/GenBank/DDBJ databases">
        <title>Bacterial whole genome sequence for Glaciihabitans sp. CHu50b-6-2.</title>
        <authorList>
            <person name="Jin L."/>
        </authorList>
    </citation>
    <scope>NUCLEOTIDE SEQUENCE [LARGE SCALE GENOMIC DNA]</scope>
    <source>
        <strain evidence="4 5">CHu50b-6-2</strain>
    </source>
</reference>
<organism evidence="4 5">
    <name type="scientific">Lacisediminihabitans profunda</name>
    <dbReference type="NCBI Taxonomy" id="2594790"/>
    <lineage>
        <taxon>Bacteria</taxon>
        <taxon>Bacillati</taxon>
        <taxon>Actinomycetota</taxon>
        <taxon>Actinomycetes</taxon>
        <taxon>Micrococcales</taxon>
        <taxon>Microbacteriaceae</taxon>
        <taxon>Lacisediminihabitans</taxon>
    </lineage>
</organism>
<evidence type="ECO:0000259" key="3">
    <source>
        <dbReference type="Pfam" id="PF13406"/>
    </source>
</evidence>
<proteinExistence type="predicted"/>
<dbReference type="GO" id="GO:0009253">
    <property type="term" value="P:peptidoglycan catabolic process"/>
    <property type="evidence" value="ECO:0007669"/>
    <property type="project" value="TreeGrafter"/>
</dbReference>